<dbReference type="Proteomes" id="UP001156398">
    <property type="component" value="Unassembled WGS sequence"/>
</dbReference>
<evidence type="ECO:0000256" key="5">
    <source>
        <dbReference type="HAMAP-Rule" id="MF_01600"/>
    </source>
</evidence>
<keyword evidence="1 5" id="KW-1003">Cell membrane</keyword>
<evidence type="ECO:0000256" key="3">
    <source>
        <dbReference type="ARBA" id="ARBA00022989"/>
    </source>
</evidence>
<dbReference type="HAMAP" id="MF_01600">
    <property type="entry name" value="UPF0182"/>
    <property type="match status" value="1"/>
</dbReference>
<feature type="transmembrane region" description="Helical" evidence="5">
    <location>
        <begin position="219"/>
        <end position="244"/>
    </location>
</feature>
<gene>
    <name evidence="7" type="ORF">POF43_014150</name>
</gene>
<feature type="transmembrane region" description="Helical" evidence="5">
    <location>
        <begin position="32"/>
        <end position="54"/>
    </location>
</feature>
<protein>
    <recommendedName>
        <fullName evidence="5">UPF0182 protein POF43_014150</fullName>
    </recommendedName>
</protein>
<keyword evidence="8" id="KW-1185">Reference proteome</keyword>
<feature type="transmembrane region" description="Helical" evidence="5">
    <location>
        <begin position="272"/>
        <end position="292"/>
    </location>
</feature>
<accession>A0ABT6W2D9</accession>
<reference evidence="7 8" key="1">
    <citation type="submission" date="2023-05" db="EMBL/GenBank/DDBJ databases">
        <title>Streptantibioticus silvisoli sp. nov., acidotolerant actinomycetes 1 from pine litter.</title>
        <authorList>
            <person name="Swiecimska M."/>
            <person name="Golinska P."/>
            <person name="Sangal V."/>
            <person name="Wachnowicz B."/>
            <person name="Goodfellow M."/>
        </authorList>
    </citation>
    <scope>NUCLEOTIDE SEQUENCE [LARGE SCALE GENOMIC DNA]</scope>
    <source>
        <strain evidence="7 8">SL54</strain>
    </source>
</reference>
<comment type="similarity">
    <text evidence="5">Belongs to the UPF0182 family.</text>
</comment>
<proteinExistence type="inferred from homology"/>
<evidence type="ECO:0000256" key="6">
    <source>
        <dbReference type="SAM" id="MobiDB-lite"/>
    </source>
</evidence>
<evidence type="ECO:0000256" key="1">
    <source>
        <dbReference type="ARBA" id="ARBA00022475"/>
    </source>
</evidence>
<organism evidence="7 8">
    <name type="scientific">Streptantibioticus silvisoli</name>
    <dbReference type="NCBI Taxonomy" id="2705255"/>
    <lineage>
        <taxon>Bacteria</taxon>
        <taxon>Bacillati</taxon>
        <taxon>Actinomycetota</taxon>
        <taxon>Actinomycetes</taxon>
        <taxon>Kitasatosporales</taxon>
        <taxon>Streptomycetaceae</taxon>
        <taxon>Streptantibioticus</taxon>
    </lineage>
</organism>
<feature type="transmembrane region" description="Helical" evidence="5">
    <location>
        <begin position="127"/>
        <end position="147"/>
    </location>
</feature>
<feature type="transmembrane region" description="Helical" evidence="5">
    <location>
        <begin position="304"/>
        <end position="324"/>
    </location>
</feature>
<keyword evidence="3 5" id="KW-1133">Transmembrane helix</keyword>
<dbReference type="Pfam" id="PF03699">
    <property type="entry name" value="UPF0182"/>
    <property type="match status" value="1"/>
</dbReference>
<sequence length="947" mass="101255">MAFPMPEREDGQDGRDDDAETYSARLSTRQRALFAVVAAVALLSMGFVAFSGFWTDHLWYRSVGYGSVFHTALWTRVGLFAVFGGVMAAAVGANAYLAHRMRPPVGAMSPEEQGIDRYRMGIAPFRVWLVVVVSALVGLIAGASAAGQWRVWLAYANAVPFGTRDPQFGLDASFYTFDLPWYRFVLSFGFAVVVLSLVSAALTHYLYGGLRVTSPGARATAAATGHLSVLLGLFVSLKAAAYWLDRYGLAVKSSGFRTTAGWTGLRYVDANAYLPAKTILFCIAVICALLFFATLWRRTWSLPVLAFGLMVLSAVLIGGLYPAIVQKFQVQPDQAVKEAPYLRRNITATRAAYGLTGVRVSPLPAAPKTSGAKLRADADSTADVTLLDPDVAAPDFRQAQQAGGYYTFTSPLTVDRYPVDGREQPTVLGLRELKLSGVPEDNWTNEHFTYTHGYGVVAADADSTTDAGAPLLTERDVPPTGALGSYEPRIYYGQDTTQYSIVGGGAKEVDYADGGGEKSTRYAGVGGVSLADTFTRAAYAVQTGDPQILYSAAIGPASRILYDRTPQQRVQAVAPWLTVDGTPYPAVVDGRIQWIVDGYTTSDDYPYSSRTTLGTGAAGRQVNYARDAVKATVDAYDGTVRLYQWDTRDPVLKTWMRAFPHTVLPKKDIPPALTAHLRYPQDLFTTQRALLTRYHVTDAAAFASGSEEWRVPADPTGAGSAAEAPQYQSITLPGDTSRTWQLTSGFTSTGRQNVSAFLAVDSDATSAAYGTMRLLELPTGDAVPGPRATQTDFTADPAVAGRLAELRKGGSRVEFGDQQAIPMDGGVLYVEPVYTAGPGAGPPALKLVLASYGTGRPAFGSTLDQALDGLFGSTSAPEPPPAASGAAADATAVRRALADAQRDFDAGQKAMRSGDWTAYGKAQQALNDALRRASDAEKRQAAATGDR</sequence>
<comment type="caution">
    <text evidence="7">The sequence shown here is derived from an EMBL/GenBank/DDBJ whole genome shotgun (WGS) entry which is preliminary data.</text>
</comment>
<dbReference type="InterPro" id="IPR005372">
    <property type="entry name" value="UPF0182"/>
</dbReference>
<dbReference type="PANTHER" id="PTHR39344">
    <property type="entry name" value="UPF0182 PROTEIN SLL1060"/>
    <property type="match status" value="1"/>
</dbReference>
<keyword evidence="4 5" id="KW-0472">Membrane</keyword>
<comment type="subcellular location">
    <subcellularLocation>
        <location evidence="5">Cell membrane</location>
        <topology evidence="5">Multi-pass membrane protein</topology>
    </subcellularLocation>
</comment>
<name>A0ABT6W2D9_9ACTN</name>
<evidence type="ECO:0000313" key="7">
    <source>
        <dbReference type="EMBL" id="MDI5963843.1"/>
    </source>
</evidence>
<evidence type="ECO:0000313" key="8">
    <source>
        <dbReference type="Proteomes" id="UP001156398"/>
    </source>
</evidence>
<dbReference type="PANTHER" id="PTHR39344:SF1">
    <property type="entry name" value="UPF0182 PROTEIN SLL1060"/>
    <property type="match status" value="1"/>
</dbReference>
<dbReference type="EMBL" id="JAAGKO020000018">
    <property type="protein sequence ID" value="MDI5963843.1"/>
    <property type="molecule type" value="Genomic_DNA"/>
</dbReference>
<feature type="region of interest" description="Disordered" evidence="6">
    <location>
        <begin position="870"/>
        <end position="889"/>
    </location>
</feature>
<evidence type="ECO:0000256" key="4">
    <source>
        <dbReference type="ARBA" id="ARBA00023136"/>
    </source>
</evidence>
<keyword evidence="2 5" id="KW-0812">Transmembrane</keyword>
<evidence type="ECO:0000256" key="2">
    <source>
        <dbReference type="ARBA" id="ARBA00022692"/>
    </source>
</evidence>
<feature type="transmembrane region" description="Helical" evidence="5">
    <location>
        <begin position="74"/>
        <end position="98"/>
    </location>
</feature>
<feature type="transmembrane region" description="Helical" evidence="5">
    <location>
        <begin position="181"/>
        <end position="207"/>
    </location>
</feature>